<evidence type="ECO:0000313" key="7">
    <source>
        <dbReference type="Proteomes" id="UP000808337"/>
    </source>
</evidence>
<proteinExistence type="predicted"/>
<dbReference type="AlphaFoldDB" id="A0A9D7XPV8"/>
<sequence length="431" mass="49245">MKRVINKISVNLTWHSIIWIFVIGVTDLSAQELKSMTLEECYTLAEKNYPLINQKDLLTKIKEYTLDNAGKGNLPQISFNGQATYQSEVTQIPIDIPGMEISSLSKDQYKAYVDISQPLTESRLINQQKQLIEIKTSIEQQKLEVDIYQLRDRVNQVYFGILLLRQQIKQVELLKKDIQSGITKTNVAIANGIALKSSADILKAELLKSDQRTIELDASLQGYIQMLTLLINRPLDNNTSFQSPPAQPIINNIVRPELKLFEVQQESLDLQREMVSTRKIPKVSLFLQGGYGKPGFNFLKNKFDFYYIGGIRFNWSLAGLYTSRNDRQLFDLNKSMISAQKETFLYNTQFSLSRQGSEITKYDDLVDVDHQIIALYESILTSYSAQLENGTITTNEYLTHLNAIDVARQNLVLHQAQLLMAQYNYKTTSGN</sequence>
<evidence type="ECO:0000313" key="6">
    <source>
        <dbReference type="EMBL" id="MBK9984939.1"/>
    </source>
</evidence>
<dbReference type="Gene3D" id="1.20.1600.10">
    <property type="entry name" value="Outer membrane efflux proteins (OEP)"/>
    <property type="match status" value="1"/>
</dbReference>
<comment type="caution">
    <text evidence="6">The sequence shown here is derived from an EMBL/GenBank/DDBJ whole genome shotgun (WGS) entry which is preliminary data.</text>
</comment>
<keyword evidence="4" id="KW-0472">Membrane</keyword>
<dbReference type="GO" id="GO:0015288">
    <property type="term" value="F:porin activity"/>
    <property type="evidence" value="ECO:0007669"/>
    <property type="project" value="TreeGrafter"/>
</dbReference>
<reference evidence="6 7" key="1">
    <citation type="submission" date="2020-10" db="EMBL/GenBank/DDBJ databases">
        <title>Connecting structure to function with the recovery of over 1000 high-quality activated sludge metagenome-assembled genomes encoding full-length rRNA genes using long-read sequencing.</title>
        <authorList>
            <person name="Singleton C.M."/>
            <person name="Petriglieri F."/>
            <person name="Kristensen J.M."/>
            <person name="Kirkegaard R.H."/>
            <person name="Michaelsen T.Y."/>
            <person name="Andersen M.H."/>
            <person name="Karst S.M."/>
            <person name="Dueholm M.S."/>
            <person name="Nielsen P.H."/>
            <person name="Albertsen M."/>
        </authorList>
    </citation>
    <scope>NUCLEOTIDE SEQUENCE [LARGE SCALE GENOMIC DNA]</scope>
    <source>
        <strain evidence="6">Ribe_18-Q3-R11-54_MAXAC.273</strain>
    </source>
</reference>
<evidence type="ECO:0000256" key="3">
    <source>
        <dbReference type="ARBA" id="ARBA00022692"/>
    </source>
</evidence>
<dbReference type="GO" id="GO:0009279">
    <property type="term" value="C:cell outer membrane"/>
    <property type="evidence" value="ECO:0007669"/>
    <property type="project" value="UniProtKB-SubCell"/>
</dbReference>
<dbReference type="SUPFAM" id="SSF56954">
    <property type="entry name" value="Outer membrane efflux proteins (OEP)"/>
    <property type="match status" value="1"/>
</dbReference>
<name>A0A9D7XPV8_9BACT</name>
<dbReference type="PANTHER" id="PTHR30026">
    <property type="entry name" value="OUTER MEMBRANE PROTEIN TOLC"/>
    <property type="match status" value="1"/>
</dbReference>
<accession>A0A9D7XPV8</accession>
<gene>
    <name evidence="6" type="ORF">IPP15_21680</name>
</gene>
<evidence type="ECO:0000256" key="2">
    <source>
        <dbReference type="ARBA" id="ARBA00022452"/>
    </source>
</evidence>
<dbReference type="PANTHER" id="PTHR30026:SF20">
    <property type="entry name" value="OUTER MEMBRANE PROTEIN TOLC"/>
    <property type="match status" value="1"/>
</dbReference>
<protein>
    <submittedName>
        <fullName evidence="6">TolC family protein</fullName>
    </submittedName>
</protein>
<keyword evidence="5" id="KW-0998">Cell outer membrane</keyword>
<comment type="subcellular location">
    <subcellularLocation>
        <location evidence="1">Cell outer membrane</location>
    </subcellularLocation>
</comment>
<evidence type="ECO:0000256" key="4">
    <source>
        <dbReference type="ARBA" id="ARBA00023136"/>
    </source>
</evidence>
<evidence type="ECO:0000256" key="5">
    <source>
        <dbReference type="ARBA" id="ARBA00023237"/>
    </source>
</evidence>
<dbReference type="EMBL" id="JADKGY010000032">
    <property type="protein sequence ID" value="MBK9984939.1"/>
    <property type="molecule type" value="Genomic_DNA"/>
</dbReference>
<dbReference type="InterPro" id="IPR051906">
    <property type="entry name" value="TolC-like"/>
</dbReference>
<dbReference type="GO" id="GO:0015562">
    <property type="term" value="F:efflux transmembrane transporter activity"/>
    <property type="evidence" value="ECO:0007669"/>
    <property type="project" value="InterPro"/>
</dbReference>
<dbReference type="GO" id="GO:1990281">
    <property type="term" value="C:efflux pump complex"/>
    <property type="evidence" value="ECO:0007669"/>
    <property type="project" value="TreeGrafter"/>
</dbReference>
<dbReference type="Proteomes" id="UP000808337">
    <property type="component" value="Unassembled WGS sequence"/>
</dbReference>
<keyword evidence="3" id="KW-0812">Transmembrane</keyword>
<keyword evidence="2" id="KW-1134">Transmembrane beta strand</keyword>
<organism evidence="6 7">
    <name type="scientific">Candidatus Opimibacter skivensis</name>
    <dbReference type="NCBI Taxonomy" id="2982028"/>
    <lineage>
        <taxon>Bacteria</taxon>
        <taxon>Pseudomonadati</taxon>
        <taxon>Bacteroidota</taxon>
        <taxon>Saprospiria</taxon>
        <taxon>Saprospirales</taxon>
        <taxon>Saprospiraceae</taxon>
        <taxon>Candidatus Opimibacter</taxon>
    </lineage>
</organism>
<evidence type="ECO:0000256" key="1">
    <source>
        <dbReference type="ARBA" id="ARBA00004442"/>
    </source>
</evidence>